<keyword evidence="11" id="KW-1185">Reference proteome</keyword>
<dbReference type="Gene3D" id="3.90.1150.160">
    <property type="match status" value="1"/>
</dbReference>
<reference evidence="10 11" key="1">
    <citation type="journal article" date="2014" name="Nat. Commun.">
        <title>Multiple recent horizontal transfers of a large genomic region in cheese making fungi.</title>
        <authorList>
            <person name="Cheeseman K."/>
            <person name="Ropars J."/>
            <person name="Renault P."/>
            <person name="Dupont J."/>
            <person name="Gouzy J."/>
            <person name="Branca A."/>
            <person name="Abraham A.L."/>
            <person name="Ceppi M."/>
            <person name="Conseiller E."/>
            <person name="Debuchy R."/>
            <person name="Malagnac F."/>
            <person name="Goarin A."/>
            <person name="Silar P."/>
            <person name="Lacoste S."/>
            <person name="Sallet E."/>
            <person name="Bensimon A."/>
            <person name="Giraud T."/>
            <person name="Brygoo Y."/>
        </authorList>
    </citation>
    <scope>NUCLEOTIDE SEQUENCE [LARGE SCALE GENOMIC DNA]</scope>
    <source>
        <strain evidence="11">FM 013</strain>
    </source>
</reference>
<dbReference type="GO" id="GO:0005829">
    <property type="term" value="C:cytosol"/>
    <property type="evidence" value="ECO:0007669"/>
    <property type="project" value="TreeGrafter"/>
</dbReference>
<dbReference type="GO" id="GO:0004351">
    <property type="term" value="F:glutamate decarboxylase activity"/>
    <property type="evidence" value="ECO:0007669"/>
    <property type="project" value="UniProtKB-EC"/>
</dbReference>
<evidence type="ECO:0000256" key="5">
    <source>
        <dbReference type="ARBA" id="ARBA00023239"/>
    </source>
</evidence>
<dbReference type="FunFam" id="3.40.640.10:FF:000017">
    <property type="entry name" value="Glutamate decarboxylase"/>
    <property type="match status" value="1"/>
</dbReference>
<keyword evidence="4 7" id="KW-0663">Pyridoxal phosphate</keyword>
<dbReference type="Gene3D" id="3.40.640.10">
    <property type="entry name" value="Type I PLP-dependent aspartate aminotransferase-like (Major domain)"/>
    <property type="match status" value="1"/>
</dbReference>
<evidence type="ECO:0000256" key="8">
    <source>
        <dbReference type="RuleBase" id="RU000382"/>
    </source>
</evidence>
<accession>A0A0G4P148</accession>
<evidence type="ECO:0000256" key="6">
    <source>
        <dbReference type="ARBA" id="ARBA00048868"/>
    </source>
</evidence>
<dbReference type="SUPFAM" id="SSF53383">
    <property type="entry name" value="PLP-dependent transferases"/>
    <property type="match status" value="1"/>
</dbReference>
<dbReference type="Gene3D" id="4.10.280.50">
    <property type="match status" value="1"/>
</dbReference>
<sequence length="494" mass="54860">MGSIEGLSKPLSDRTSDCSYVYGTRFATMALPSHQLPDGGMPKEVAYQMIKDDLALDGQPILNLASFVTTYMEDEALKLLAESSNKNVIDHEEYPKSVEIEHRCLNILADLFHSPVSKGNPTAFGTSCIGSSEAIMLAVLAMKKRWEVNRKAQGKDASNPNIIMSSGVQVCWEKAAKYFDIAEKLVPCTETRYVIDPVLAVDMVDENTIGICAILGTTYTGQYEDVQAISELLLEKGLDTPIHVDAASGGFVAPFVNPDLVWDFKLPNVVSINVSGHKYGLVYPGIGWALWRSPEYLPEDLVFNIDYLGSEQLNFTMNFSKPASHIIAQYYQLIRLGRSGYTSIMRNLTKTADYLTSQLQEMGFIIMSEGNGHGLPVVAFRLSPTQNVIFDEWALARKLRERGWIVPAYTMAADCTEMGMMRAVVRTDFSMGRCVSLVRDIQDALGDLAGVEIRNIQRYQALVQSYVSISRKNWIDRASPRIVSQEVGKEIEGI</sequence>
<proteinExistence type="inferred from homology"/>
<keyword evidence="5 8" id="KW-0456">Lyase</keyword>
<evidence type="ECO:0000256" key="7">
    <source>
        <dbReference type="PIRSR" id="PIRSR602129-50"/>
    </source>
</evidence>
<dbReference type="EC" id="4.1.1.15" evidence="3 9"/>
<feature type="modified residue" description="N6-(pyridoxal phosphate)lysine" evidence="7">
    <location>
        <position position="278"/>
    </location>
</feature>
<evidence type="ECO:0000256" key="4">
    <source>
        <dbReference type="ARBA" id="ARBA00022898"/>
    </source>
</evidence>
<dbReference type="FunFam" id="4.10.280.50:FF:000001">
    <property type="entry name" value="Glutamate decarboxylase"/>
    <property type="match status" value="1"/>
</dbReference>
<evidence type="ECO:0000256" key="3">
    <source>
        <dbReference type="ARBA" id="ARBA00012421"/>
    </source>
</evidence>
<comment type="catalytic activity">
    <reaction evidence="6 9">
        <text>L-glutamate + H(+) = 4-aminobutanoate + CO2</text>
        <dbReference type="Rhea" id="RHEA:17785"/>
        <dbReference type="ChEBI" id="CHEBI:15378"/>
        <dbReference type="ChEBI" id="CHEBI:16526"/>
        <dbReference type="ChEBI" id="CHEBI:29985"/>
        <dbReference type="ChEBI" id="CHEBI:59888"/>
        <dbReference type="EC" id="4.1.1.15"/>
    </reaction>
</comment>
<name>A0A0G4P148_PENC3</name>
<evidence type="ECO:0000256" key="2">
    <source>
        <dbReference type="ARBA" id="ARBA00009533"/>
    </source>
</evidence>
<dbReference type="InterPro" id="IPR015424">
    <property type="entry name" value="PyrdxlP-dep_Trfase"/>
</dbReference>
<dbReference type="Pfam" id="PF00282">
    <property type="entry name" value="Pyridoxal_deC"/>
    <property type="match status" value="1"/>
</dbReference>
<dbReference type="GO" id="GO:0030170">
    <property type="term" value="F:pyridoxal phosphate binding"/>
    <property type="evidence" value="ECO:0007669"/>
    <property type="project" value="InterPro"/>
</dbReference>
<dbReference type="PANTHER" id="PTHR43321">
    <property type="entry name" value="GLUTAMATE DECARBOXYLASE"/>
    <property type="match status" value="1"/>
</dbReference>
<evidence type="ECO:0000256" key="9">
    <source>
        <dbReference type="RuleBase" id="RU361171"/>
    </source>
</evidence>
<evidence type="ECO:0000256" key="1">
    <source>
        <dbReference type="ARBA" id="ARBA00001933"/>
    </source>
</evidence>
<dbReference type="AlphaFoldDB" id="A0A0G4P148"/>
<dbReference type="InterPro" id="IPR002129">
    <property type="entry name" value="PyrdxlP-dep_de-COase"/>
</dbReference>
<dbReference type="InterPro" id="IPR010107">
    <property type="entry name" value="Glutamate_decarboxylase"/>
</dbReference>
<organism evidence="10 11">
    <name type="scientific">Penicillium camemberti (strain FM 013)</name>
    <dbReference type="NCBI Taxonomy" id="1429867"/>
    <lineage>
        <taxon>Eukaryota</taxon>
        <taxon>Fungi</taxon>
        <taxon>Dikarya</taxon>
        <taxon>Ascomycota</taxon>
        <taxon>Pezizomycotina</taxon>
        <taxon>Eurotiomycetes</taxon>
        <taxon>Eurotiomycetidae</taxon>
        <taxon>Eurotiales</taxon>
        <taxon>Aspergillaceae</taxon>
        <taxon>Penicillium</taxon>
    </lineage>
</organism>
<dbReference type="PANTHER" id="PTHR43321:SF6">
    <property type="entry name" value="GLUTAMATE DECARBOXYLASE"/>
    <property type="match status" value="1"/>
</dbReference>
<comment type="similarity">
    <text evidence="2 8">Belongs to the group II decarboxylase family.</text>
</comment>
<dbReference type="STRING" id="1429867.A0A0G4P148"/>
<dbReference type="Proteomes" id="UP000053732">
    <property type="component" value="Unassembled WGS sequence"/>
</dbReference>
<gene>
    <name evidence="10" type="ORF">PCAMFM013_S003g000800</name>
</gene>
<protein>
    <recommendedName>
        <fullName evidence="3 9">Glutamate decarboxylase</fullName>
        <ecNumber evidence="3 9">4.1.1.15</ecNumber>
    </recommendedName>
</protein>
<evidence type="ECO:0000313" key="10">
    <source>
        <dbReference type="EMBL" id="CRL20008.1"/>
    </source>
</evidence>
<dbReference type="EMBL" id="HG793136">
    <property type="protein sequence ID" value="CRL20008.1"/>
    <property type="molecule type" value="Genomic_DNA"/>
</dbReference>
<dbReference type="GO" id="GO:0006538">
    <property type="term" value="P:L-glutamate catabolic process"/>
    <property type="evidence" value="ECO:0007669"/>
    <property type="project" value="TreeGrafter"/>
</dbReference>
<comment type="cofactor">
    <cofactor evidence="1 7 8">
        <name>pyridoxal 5'-phosphate</name>
        <dbReference type="ChEBI" id="CHEBI:597326"/>
    </cofactor>
</comment>
<dbReference type="NCBIfam" id="TIGR01788">
    <property type="entry name" value="Glu-decarb-GAD"/>
    <property type="match status" value="1"/>
</dbReference>
<dbReference type="InterPro" id="IPR015421">
    <property type="entry name" value="PyrdxlP-dep_Trfase_major"/>
</dbReference>
<keyword evidence="9" id="KW-0210">Decarboxylase</keyword>
<evidence type="ECO:0000313" key="11">
    <source>
        <dbReference type="Proteomes" id="UP000053732"/>
    </source>
</evidence>